<dbReference type="Gene3D" id="2.30.42.10">
    <property type="match status" value="1"/>
</dbReference>
<dbReference type="GO" id="GO:0071944">
    <property type="term" value="C:cell periphery"/>
    <property type="evidence" value="ECO:0007669"/>
    <property type="project" value="UniProtKB-ARBA"/>
</dbReference>
<name>A0AAV4V0W3_9ARAC</name>
<dbReference type="GO" id="GO:0009887">
    <property type="term" value="P:animal organ morphogenesis"/>
    <property type="evidence" value="ECO:0007669"/>
    <property type="project" value="UniProtKB-ARBA"/>
</dbReference>
<feature type="compositionally biased region" description="Acidic residues" evidence="1">
    <location>
        <begin position="671"/>
        <end position="681"/>
    </location>
</feature>
<evidence type="ECO:0000259" key="3">
    <source>
        <dbReference type="PROSITE" id="PS50057"/>
    </source>
</evidence>
<dbReference type="Pfam" id="PF00595">
    <property type="entry name" value="PDZ"/>
    <property type="match status" value="1"/>
</dbReference>
<dbReference type="InterPro" id="IPR001202">
    <property type="entry name" value="WW_dom"/>
</dbReference>
<dbReference type="Pfam" id="PF00397">
    <property type="entry name" value="WW"/>
    <property type="match status" value="1"/>
</dbReference>
<dbReference type="Gene3D" id="1.20.80.10">
    <property type="match status" value="1"/>
</dbReference>
<evidence type="ECO:0000256" key="1">
    <source>
        <dbReference type="SAM" id="MobiDB-lite"/>
    </source>
</evidence>
<feature type="compositionally biased region" description="Polar residues" evidence="1">
    <location>
        <begin position="551"/>
        <end position="565"/>
    </location>
</feature>
<feature type="region of interest" description="Disordered" evidence="1">
    <location>
        <begin position="671"/>
        <end position="703"/>
    </location>
</feature>
<dbReference type="SUPFAM" id="SSF50156">
    <property type="entry name" value="PDZ domain-like"/>
    <property type="match status" value="1"/>
</dbReference>
<dbReference type="InterPro" id="IPR001478">
    <property type="entry name" value="PDZ"/>
</dbReference>
<dbReference type="SUPFAM" id="SSF54236">
    <property type="entry name" value="Ubiquitin-like"/>
    <property type="match status" value="1"/>
</dbReference>
<dbReference type="Pfam" id="PF21989">
    <property type="entry name" value="RA_2"/>
    <property type="match status" value="1"/>
</dbReference>
<feature type="domain" description="PDZ" evidence="4">
    <location>
        <begin position="68"/>
        <end position="145"/>
    </location>
</feature>
<dbReference type="InterPro" id="IPR019748">
    <property type="entry name" value="FERM_central"/>
</dbReference>
<dbReference type="PROSITE" id="PS50057">
    <property type="entry name" value="FERM_3"/>
    <property type="match status" value="1"/>
</dbReference>
<keyword evidence="6" id="KW-1185">Reference proteome</keyword>
<dbReference type="Pfam" id="PF00373">
    <property type="entry name" value="FERM_M"/>
    <property type="match status" value="1"/>
</dbReference>
<protein>
    <submittedName>
        <fullName evidence="5">FERM and PDZ domain-containing protein 4</fullName>
    </submittedName>
</protein>
<reference evidence="5 6" key="1">
    <citation type="submission" date="2021-06" db="EMBL/GenBank/DDBJ databases">
        <title>Caerostris darwini draft genome.</title>
        <authorList>
            <person name="Kono N."/>
            <person name="Arakawa K."/>
        </authorList>
    </citation>
    <scope>NUCLEOTIDE SEQUENCE [LARGE SCALE GENOMIC DNA]</scope>
</reference>
<dbReference type="Gene3D" id="3.10.20.90">
    <property type="entry name" value="Phosphatidylinositol 3-kinase Catalytic Subunit, Chain A, domain 1"/>
    <property type="match status" value="1"/>
</dbReference>
<dbReference type="FunFam" id="2.30.42.10:FF:000053">
    <property type="entry name" value="FERM and PDZ domain-containing protein 4"/>
    <property type="match status" value="1"/>
</dbReference>
<dbReference type="SUPFAM" id="SSF47031">
    <property type="entry name" value="Second domain of FERM"/>
    <property type="match status" value="1"/>
</dbReference>
<dbReference type="SMART" id="SM00295">
    <property type="entry name" value="B41"/>
    <property type="match status" value="1"/>
</dbReference>
<dbReference type="PROSITE" id="PS50020">
    <property type="entry name" value="WW_DOMAIN_2"/>
    <property type="match status" value="1"/>
</dbReference>
<evidence type="ECO:0000313" key="5">
    <source>
        <dbReference type="EMBL" id="GIY63195.1"/>
    </source>
</evidence>
<dbReference type="InterPro" id="IPR019749">
    <property type="entry name" value="Band_41_domain"/>
</dbReference>
<dbReference type="InterPro" id="IPR029071">
    <property type="entry name" value="Ubiquitin-like_domsf"/>
</dbReference>
<evidence type="ECO:0000259" key="2">
    <source>
        <dbReference type="PROSITE" id="PS50020"/>
    </source>
</evidence>
<dbReference type="AlphaFoldDB" id="A0AAV4V0W3"/>
<feature type="region of interest" description="Disordered" evidence="1">
    <location>
        <begin position="527"/>
        <end position="571"/>
    </location>
</feature>
<dbReference type="SMART" id="SM00228">
    <property type="entry name" value="PDZ"/>
    <property type="match status" value="1"/>
</dbReference>
<dbReference type="CDD" id="cd06769">
    <property type="entry name" value="PDZ_FRMPD1_3_4-like"/>
    <property type="match status" value="1"/>
</dbReference>
<dbReference type="Gene3D" id="2.20.70.10">
    <property type="match status" value="1"/>
</dbReference>
<dbReference type="PANTHER" id="PTHR46221:SF3">
    <property type="entry name" value="FERM AND PDZ DOMAIN-CONTAINING PROTEIN 4"/>
    <property type="match status" value="1"/>
</dbReference>
<dbReference type="CDD" id="cd14473">
    <property type="entry name" value="FERM_B-lobe"/>
    <property type="match status" value="1"/>
</dbReference>
<dbReference type="EMBL" id="BPLQ01012166">
    <property type="protein sequence ID" value="GIY63195.1"/>
    <property type="molecule type" value="Genomic_DNA"/>
</dbReference>
<dbReference type="CDD" id="cd00201">
    <property type="entry name" value="WW"/>
    <property type="match status" value="1"/>
</dbReference>
<feature type="domain" description="WW" evidence="2">
    <location>
        <begin position="24"/>
        <end position="57"/>
    </location>
</feature>
<proteinExistence type="predicted"/>
<dbReference type="PROSITE" id="PS50106">
    <property type="entry name" value="PDZ"/>
    <property type="match status" value="1"/>
</dbReference>
<evidence type="ECO:0000259" key="4">
    <source>
        <dbReference type="PROSITE" id="PS50106"/>
    </source>
</evidence>
<organism evidence="5 6">
    <name type="scientific">Caerostris darwini</name>
    <dbReference type="NCBI Taxonomy" id="1538125"/>
    <lineage>
        <taxon>Eukaryota</taxon>
        <taxon>Metazoa</taxon>
        <taxon>Ecdysozoa</taxon>
        <taxon>Arthropoda</taxon>
        <taxon>Chelicerata</taxon>
        <taxon>Arachnida</taxon>
        <taxon>Araneae</taxon>
        <taxon>Araneomorphae</taxon>
        <taxon>Entelegynae</taxon>
        <taxon>Araneoidea</taxon>
        <taxon>Araneidae</taxon>
        <taxon>Caerostris</taxon>
    </lineage>
</organism>
<sequence>MDFIHETKISSWLPPVESWDSGGTGLPYGWEAAMDKDGKTYYINHTNRTTTYENPRKDGDEEPPQPREVQLIRDAQMGFGFVAGSEKPVIVRFVTEGGPNEHKLMPGDQIMKINGEDVMRSPREHVIELIRSCKQTVNLLVCQPQTNNTTRKSALLTAAKKAKLRNNPSRVRFSEGVIINGSPLYSPSPVDGNVPFLPNVLKVFLENGQTKSFKYDSTTAVQDVLNSLVEKLSITCVNHFCLATEHVKITRKNRLSILDPKDTLTKIASKPGAHHLRCVLRVTYVPKDAYDLLQKDSIAFEYLYLQCCNDVVEERFTPELKYDIALRLTALNMQQHCLSNGIQGKVTVKTVERECGLERFVPVSSVNCQVMVPNASQPILVILILRQLFLSPRFGVAQISCLRNTSPITLCRIEDISSVKVKREDEYSCLVEILTRDVGKQIYNFSMEEKDADEFILLLKGYYRLTYEKELPVHVNSCSSWQPEPVPSFHSRHVVREAPWSYAPFQPKPSLRTLDLAVMPPVYTAVEMPRGSPKQKPLRPPSPTPVDHNMNETASESQSRDTQAFANDDARRLKPHRTMIDERHPGIDYQTVISMELLEDSSGDIDVDVYEAKNDEVIQRISEMNHILTEAESYLSDGSHNEHSNLKAADSLVLLSQSENHQDLPLKEIIDEDISPSESDTDSTPNESPLHRSVPIRNSINGPHPMIRRDSSFGLHSPDLLPNINSGITFWIS</sequence>
<dbReference type="InterPro" id="IPR036020">
    <property type="entry name" value="WW_dom_sf"/>
</dbReference>
<dbReference type="PANTHER" id="PTHR46221">
    <property type="entry name" value="FERM AND PDZ DOMAIN-CONTAINING PROTEIN FAMILY MEMBER"/>
    <property type="match status" value="1"/>
</dbReference>
<dbReference type="InterPro" id="IPR000299">
    <property type="entry name" value="FERM_domain"/>
</dbReference>
<dbReference type="SMART" id="SM00456">
    <property type="entry name" value="WW"/>
    <property type="match status" value="1"/>
</dbReference>
<dbReference type="SUPFAM" id="SSF50729">
    <property type="entry name" value="PH domain-like"/>
    <property type="match status" value="1"/>
</dbReference>
<accession>A0AAV4V0W3</accession>
<dbReference type="SUPFAM" id="SSF51045">
    <property type="entry name" value="WW domain"/>
    <property type="match status" value="1"/>
</dbReference>
<dbReference type="PROSITE" id="PS01159">
    <property type="entry name" value="WW_DOMAIN_1"/>
    <property type="match status" value="1"/>
</dbReference>
<dbReference type="InterPro" id="IPR014352">
    <property type="entry name" value="FERM/acyl-CoA-bd_prot_sf"/>
</dbReference>
<dbReference type="Proteomes" id="UP001054837">
    <property type="component" value="Unassembled WGS sequence"/>
</dbReference>
<evidence type="ECO:0000313" key="6">
    <source>
        <dbReference type="Proteomes" id="UP001054837"/>
    </source>
</evidence>
<dbReference type="CDD" id="cd17088">
    <property type="entry name" value="FERM_F1_FRMPD1_like"/>
    <property type="match status" value="1"/>
</dbReference>
<dbReference type="InterPro" id="IPR035963">
    <property type="entry name" value="FERM_2"/>
</dbReference>
<dbReference type="InterPro" id="IPR036034">
    <property type="entry name" value="PDZ_sf"/>
</dbReference>
<comment type="caution">
    <text evidence="5">The sequence shown here is derived from an EMBL/GenBank/DDBJ whole genome shotgun (WGS) entry which is preliminary data.</text>
</comment>
<gene>
    <name evidence="5" type="primary">FRMPD4</name>
    <name evidence="5" type="ORF">CDAR_88881</name>
</gene>
<feature type="domain" description="FERM" evidence="3">
    <location>
        <begin position="199"/>
        <end position="577"/>
    </location>
</feature>
<dbReference type="GO" id="GO:0048731">
    <property type="term" value="P:system development"/>
    <property type="evidence" value="ECO:0007669"/>
    <property type="project" value="UniProtKB-ARBA"/>
</dbReference>